<name>A0A8J7WRP7_9ACTN</name>
<protein>
    <submittedName>
        <fullName evidence="1">Uncharacterized protein</fullName>
    </submittedName>
</protein>
<comment type="caution">
    <text evidence="1">The sequence shown here is derived from an EMBL/GenBank/DDBJ whole genome shotgun (WGS) entry which is preliminary data.</text>
</comment>
<sequence length="79" mass="9038">MDTERISALEAAKAEGRSPFVAVRMIRDSRLFEAGKEFNIAMDMRKVYGLTTRQLHDIVAWFKGFASDEELKDSLEPDE</sequence>
<gene>
    <name evidence="1" type="ORF">KGA66_19440</name>
</gene>
<dbReference type="AlphaFoldDB" id="A0A8J7WRP7"/>
<evidence type="ECO:0000313" key="1">
    <source>
        <dbReference type="EMBL" id="MBS2965232.1"/>
    </source>
</evidence>
<evidence type="ECO:0000313" key="2">
    <source>
        <dbReference type="Proteomes" id="UP000677913"/>
    </source>
</evidence>
<dbReference type="Proteomes" id="UP000677913">
    <property type="component" value="Unassembled WGS sequence"/>
</dbReference>
<dbReference type="RefSeq" id="WP_211469588.1">
    <property type="nucleotide sequence ID" value="NZ_JAGSXH010000074.1"/>
</dbReference>
<organism evidence="1 2">
    <name type="scientific">Actinocrinis puniceicyclus</name>
    <dbReference type="NCBI Taxonomy" id="977794"/>
    <lineage>
        <taxon>Bacteria</taxon>
        <taxon>Bacillati</taxon>
        <taxon>Actinomycetota</taxon>
        <taxon>Actinomycetes</taxon>
        <taxon>Catenulisporales</taxon>
        <taxon>Actinospicaceae</taxon>
        <taxon>Actinocrinis</taxon>
    </lineage>
</organism>
<dbReference type="EMBL" id="JAGSXH010000074">
    <property type="protein sequence ID" value="MBS2965232.1"/>
    <property type="molecule type" value="Genomic_DNA"/>
</dbReference>
<reference evidence="1" key="1">
    <citation type="submission" date="2021-04" db="EMBL/GenBank/DDBJ databases">
        <title>Genome based classification of Actinospica acidithermotolerans sp. nov., an actinobacterium isolated from an Indonesian hot spring.</title>
        <authorList>
            <person name="Kusuma A.B."/>
            <person name="Putra K.E."/>
            <person name="Nafisah S."/>
            <person name="Loh J."/>
            <person name="Nouioui I."/>
            <person name="Goodfellow M."/>
        </authorList>
    </citation>
    <scope>NUCLEOTIDE SEQUENCE</scope>
    <source>
        <strain evidence="1">DSM 45618</strain>
    </source>
</reference>
<accession>A0A8J7WRP7</accession>
<proteinExistence type="predicted"/>
<keyword evidence="2" id="KW-1185">Reference proteome</keyword>